<evidence type="ECO:0000256" key="4">
    <source>
        <dbReference type="ARBA" id="ARBA00022989"/>
    </source>
</evidence>
<organism evidence="8 9">
    <name type="scientific">Sediminicurvatus halobius</name>
    <dbReference type="NCBI Taxonomy" id="2182432"/>
    <lineage>
        <taxon>Bacteria</taxon>
        <taxon>Pseudomonadati</taxon>
        <taxon>Pseudomonadota</taxon>
        <taxon>Gammaproteobacteria</taxon>
        <taxon>Chromatiales</taxon>
        <taxon>Ectothiorhodospiraceae</taxon>
        <taxon>Sediminicurvatus</taxon>
    </lineage>
</organism>
<proteinExistence type="inferred from homology"/>
<dbReference type="PANTHER" id="PTHR32322:SF2">
    <property type="entry name" value="EAMA DOMAIN-CONTAINING PROTEIN"/>
    <property type="match status" value="1"/>
</dbReference>
<keyword evidence="3 6" id="KW-0812">Transmembrane</keyword>
<evidence type="ECO:0000256" key="6">
    <source>
        <dbReference type="SAM" id="Phobius"/>
    </source>
</evidence>
<sequence>MKARVQASSTAALAAVFVILWSSGFVGAEFGLPHASPATFLLWRYLALTLILVLSIAFLRRVQLPGRRDLLYSAIVGVLAHGVWLGCVFLAIIEDVPVGIIALITALQPLATGAISGIATGEGTSVRQWVGLVIGFCGVALAVGTRIGLENSPPLTAYLIPLGSVVGITAASIIERRQVKGRGDHQPELLLSMLIQSAATAIAMLPLAWFFEGFATDWTLSFVATTAWLIFGVSLGAYGAMWMLLRRTDATRVASLFYLSPPVTMFMAWIMIGDTPRAGDFLGLCVAGLGVLLVYWRPTGVMVAR</sequence>
<evidence type="ECO:0000256" key="1">
    <source>
        <dbReference type="ARBA" id="ARBA00004141"/>
    </source>
</evidence>
<gene>
    <name evidence="8" type="ORF">DEM34_17730</name>
</gene>
<dbReference type="Pfam" id="PF00892">
    <property type="entry name" value="EamA"/>
    <property type="match status" value="2"/>
</dbReference>
<feature type="transmembrane region" description="Helical" evidence="6">
    <location>
        <begin position="222"/>
        <end position="244"/>
    </location>
</feature>
<feature type="transmembrane region" description="Helical" evidence="6">
    <location>
        <begin position="155"/>
        <end position="174"/>
    </location>
</feature>
<evidence type="ECO:0000313" key="8">
    <source>
        <dbReference type="EMBL" id="PWG61180.1"/>
    </source>
</evidence>
<feature type="transmembrane region" description="Helical" evidence="6">
    <location>
        <begin position="71"/>
        <end position="93"/>
    </location>
</feature>
<dbReference type="AlphaFoldDB" id="A0A2U2MWE6"/>
<keyword evidence="4 6" id="KW-1133">Transmembrane helix</keyword>
<dbReference type="OrthoDB" id="9809509at2"/>
<dbReference type="Proteomes" id="UP000245474">
    <property type="component" value="Unassembled WGS sequence"/>
</dbReference>
<feature type="domain" description="EamA" evidence="7">
    <location>
        <begin position="193"/>
        <end position="295"/>
    </location>
</feature>
<dbReference type="InterPro" id="IPR037185">
    <property type="entry name" value="EmrE-like"/>
</dbReference>
<evidence type="ECO:0000256" key="2">
    <source>
        <dbReference type="ARBA" id="ARBA00007362"/>
    </source>
</evidence>
<feature type="transmembrane region" description="Helical" evidence="6">
    <location>
        <begin position="130"/>
        <end position="149"/>
    </location>
</feature>
<feature type="transmembrane region" description="Helical" evidence="6">
    <location>
        <begin position="99"/>
        <end position="118"/>
    </location>
</feature>
<comment type="similarity">
    <text evidence="2">Belongs to the EamA transporter family.</text>
</comment>
<dbReference type="EMBL" id="QFFI01000045">
    <property type="protein sequence ID" value="PWG61180.1"/>
    <property type="molecule type" value="Genomic_DNA"/>
</dbReference>
<comment type="caution">
    <text evidence="8">The sequence shown here is derived from an EMBL/GenBank/DDBJ whole genome shotgun (WGS) entry which is preliminary data.</text>
</comment>
<dbReference type="InterPro" id="IPR000620">
    <property type="entry name" value="EamA_dom"/>
</dbReference>
<feature type="transmembrane region" description="Helical" evidence="6">
    <location>
        <begin position="189"/>
        <end position="210"/>
    </location>
</feature>
<dbReference type="GO" id="GO:0016020">
    <property type="term" value="C:membrane"/>
    <property type="evidence" value="ECO:0007669"/>
    <property type="project" value="UniProtKB-SubCell"/>
</dbReference>
<dbReference type="SUPFAM" id="SSF103481">
    <property type="entry name" value="Multidrug resistance efflux transporter EmrE"/>
    <property type="match status" value="2"/>
</dbReference>
<accession>A0A2U2MWE6</accession>
<keyword evidence="5 6" id="KW-0472">Membrane</keyword>
<dbReference type="InterPro" id="IPR050638">
    <property type="entry name" value="AA-Vitamin_Transporters"/>
</dbReference>
<evidence type="ECO:0000259" key="7">
    <source>
        <dbReference type="Pfam" id="PF00892"/>
    </source>
</evidence>
<evidence type="ECO:0000256" key="3">
    <source>
        <dbReference type="ARBA" id="ARBA00022692"/>
    </source>
</evidence>
<feature type="domain" description="EamA" evidence="7">
    <location>
        <begin position="11"/>
        <end position="143"/>
    </location>
</feature>
<dbReference type="PANTHER" id="PTHR32322">
    <property type="entry name" value="INNER MEMBRANE TRANSPORTER"/>
    <property type="match status" value="1"/>
</dbReference>
<name>A0A2U2MWE6_9GAMM</name>
<keyword evidence="9" id="KW-1185">Reference proteome</keyword>
<evidence type="ECO:0000313" key="9">
    <source>
        <dbReference type="Proteomes" id="UP000245474"/>
    </source>
</evidence>
<protein>
    <submittedName>
        <fullName evidence="8">EamA/RhaT family transporter</fullName>
    </submittedName>
</protein>
<evidence type="ECO:0000256" key="5">
    <source>
        <dbReference type="ARBA" id="ARBA00023136"/>
    </source>
</evidence>
<feature type="transmembrane region" description="Helical" evidence="6">
    <location>
        <begin position="278"/>
        <end position="296"/>
    </location>
</feature>
<reference evidence="8 9" key="1">
    <citation type="submission" date="2018-05" db="EMBL/GenBank/DDBJ databases">
        <title>Spiribacter halobius sp. nov., a moderately halophilic bacterium isolated from marine solar saltern.</title>
        <authorList>
            <person name="Zheng W.-S."/>
            <person name="Lu D.-C."/>
            <person name="Du Z.-J."/>
        </authorList>
    </citation>
    <scope>NUCLEOTIDE SEQUENCE [LARGE SCALE GENOMIC DNA]</scope>
    <source>
        <strain evidence="8 9">E85</strain>
    </source>
</reference>
<feature type="transmembrane region" description="Helical" evidence="6">
    <location>
        <begin position="38"/>
        <end position="59"/>
    </location>
</feature>
<dbReference type="RefSeq" id="WP_109680164.1">
    <property type="nucleotide sequence ID" value="NZ_CP086615.1"/>
</dbReference>
<comment type="subcellular location">
    <subcellularLocation>
        <location evidence="1">Membrane</location>
        <topology evidence="1">Multi-pass membrane protein</topology>
    </subcellularLocation>
</comment>
<feature type="transmembrane region" description="Helical" evidence="6">
    <location>
        <begin position="256"/>
        <end position="272"/>
    </location>
</feature>